<comment type="caution">
    <text evidence="2">The sequence shown here is derived from an EMBL/GenBank/DDBJ whole genome shotgun (WGS) entry which is preliminary data.</text>
</comment>
<dbReference type="PANTHER" id="PTHR43162">
    <property type="match status" value="1"/>
</dbReference>
<dbReference type="PANTHER" id="PTHR43162:SF1">
    <property type="entry name" value="PRESTALK A DIFFERENTIATION PROTEIN A"/>
    <property type="match status" value="1"/>
</dbReference>
<name>A0ABW6WMW2_9ACTN</name>
<dbReference type="InterPro" id="IPR016040">
    <property type="entry name" value="NAD(P)-bd_dom"/>
</dbReference>
<reference evidence="2 3" key="1">
    <citation type="submission" date="2024-10" db="EMBL/GenBank/DDBJ databases">
        <title>The Natural Products Discovery Center: Release of the First 8490 Sequenced Strains for Exploring Actinobacteria Biosynthetic Diversity.</title>
        <authorList>
            <person name="Kalkreuter E."/>
            <person name="Kautsar S.A."/>
            <person name="Yang D."/>
            <person name="Bader C.D."/>
            <person name="Teijaro C.N."/>
            <person name="Fluegel L."/>
            <person name="Davis C.M."/>
            <person name="Simpson J.R."/>
            <person name="Lauterbach L."/>
            <person name="Steele A.D."/>
            <person name="Gui C."/>
            <person name="Meng S."/>
            <person name="Li G."/>
            <person name="Viehrig K."/>
            <person name="Ye F."/>
            <person name="Su P."/>
            <person name="Kiefer A.F."/>
            <person name="Nichols A."/>
            <person name="Cepeda A.J."/>
            <person name="Yan W."/>
            <person name="Fan B."/>
            <person name="Jiang Y."/>
            <person name="Adhikari A."/>
            <person name="Zheng C.-J."/>
            <person name="Schuster L."/>
            <person name="Cowan T.M."/>
            <person name="Smanski M.J."/>
            <person name="Chevrette M.G."/>
            <person name="De Carvalho L.P.S."/>
            <person name="Shen B."/>
        </authorList>
    </citation>
    <scope>NUCLEOTIDE SEQUENCE [LARGE SCALE GENOMIC DNA]</scope>
    <source>
        <strain evidence="2 3">NPDC000087</strain>
    </source>
</reference>
<keyword evidence="3" id="KW-1185">Reference proteome</keyword>
<accession>A0ABW6WMW2</accession>
<dbReference type="SUPFAM" id="SSF51735">
    <property type="entry name" value="NAD(P)-binding Rossmann-fold domains"/>
    <property type="match status" value="1"/>
</dbReference>
<evidence type="ECO:0000259" key="1">
    <source>
        <dbReference type="Pfam" id="PF13460"/>
    </source>
</evidence>
<dbReference type="Gene3D" id="3.90.25.10">
    <property type="entry name" value="UDP-galactose 4-epimerase, domain 1"/>
    <property type="match status" value="1"/>
</dbReference>
<dbReference type="Gene3D" id="3.40.50.720">
    <property type="entry name" value="NAD(P)-binding Rossmann-like Domain"/>
    <property type="match status" value="1"/>
</dbReference>
<organism evidence="2 3">
    <name type="scientific">Paractinoplanes globisporus</name>
    <dbReference type="NCBI Taxonomy" id="113565"/>
    <lineage>
        <taxon>Bacteria</taxon>
        <taxon>Bacillati</taxon>
        <taxon>Actinomycetota</taxon>
        <taxon>Actinomycetes</taxon>
        <taxon>Micromonosporales</taxon>
        <taxon>Micromonosporaceae</taxon>
        <taxon>Paractinoplanes</taxon>
    </lineage>
</organism>
<dbReference type="EMBL" id="JBIAZU010000005">
    <property type="protein sequence ID" value="MFF5293492.1"/>
    <property type="molecule type" value="Genomic_DNA"/>
</dbReference>
<dbReference type="InterPro" id="IPR036291">
    <property type="entry name" value="NAD(P)-bd_dom_sf"/>
</dbReference>
<dbReference type="Proteomes" id="UP001602245">
    <property type="component" value="Unassembled WGS sequence"/>
</dbReference>
<gene>
    <name evidence="2" type="ORF">ACFY35_29010</name>
</gene>
<dbReference type="Pfam" id="PF13460">
    <property type="entry name" value="NAD_binding_10"/>
    <property type="match status" value="1"/>
</dbReference>
<dbReference type="InterPro" id="IPR051604">
    <property type="entry name" value="Ergot_Alk_Oxidoreductase"/>
</dbReference>
<feature type="domain" description="NAD(P)-binding" evidence="1">
    <location>
        <begin position="7"/>
        <end position="92"/>
    </location>
</feature>
<sequence length="269" mass="28782">MKILVTGATGNIGRMVVDELLALGADDVRALTVDPGRAALPAGVEVARGFLGRPSTLPGAYAGVDVLYLAPHLPTVVEACRMAADAGIRRIVDLAGPKGGYWQGMEDAVEACGVPFTHLEPGEFMANATLWARQIRAGDVVRDTCGDATNAPIAQEDVAAVAARVLLSDAHEGRSYELTGPASLSRREKVAEIARALGRELRYVELPRDEAIEELAKDMGDHAAWYVDGQETLLAYPQRAVPTVAELTGRPATTFLEWAHAHVHLFRDP</sequence>
<protein>
    <submittedName>
        <fullName evidence="2">NAD(P)H-binding protein</fullName>
    </submittedName>
</protein>
<dbReference type="RefSeq" id="WP_020518049.1">
    <property type="nucleotide sequence ID" value="NZ_JBIAZU010000005.1"/>
</dbReference>
<evidence type="ECO:0000313" key="2">
    <source>
        <dbReference type="EMBL" id="MFF5293492.1"/>
    </source>
</evidence>
<proteinExistence type="predicted"/>
<evidence type="ECO:0000313" key="3">
    <source>
        <dbReference type="Proteomes" id="UP001602245"/>
    </source>
</evidence>